<accession>A0ABS4GA77</accession>
<organism evidence="1 2">
    <name type="scientific">Sedimentibacter acidaminivorans</name>
    <dbReference type="NCBI Taxonomy" id="913099"/>
    <lineage>
        <taxon>Bacteria</taxon>
        <taxon>Bacillati</taxon>
        <taxon>Bacillota</taxon>
        <taxon>Tissierellia</taxon>
        <taxon>Sedimentibacter</taxon>
    </lineage>
</organism>
<dbReference type="InterPro" id="IPR006521">
    <property type="entry name" value="Tail_protein_I"/>
</dbReference>
<evidence type="ECO:0000313" key="2">
    <source>
        <dbReference type="Proteomes" id="UP001519342"/>
    </source>
</evidence>
<gene>
    <name evidence="1" type="ORF">J2Z76_000437</name>
</gene>
<keyword evidence="2" id="KW-1185">Reference proteome</keyword>
<evidence type="ECO:0000313" key="1">
    <source>
        <dbReference type="EMBL" id="MBP1924584.1"/>
    </source>
</evidence>
<protein>
    <submittedName>
        <fullName evidence="1">Phage tail P2-like protein</fullName>
    </submittedName>
</protein>
<name>A0ABS4GA77_9FIRM</name>
<dbReference type="Proteomes" id="UP001519342">
    <property type="component" value="Unassembled WGS sequence"/>
</dbReference>
<dbReference type="RefSeq" id="WP_209510334.1">
    <property type="nucleotide sequence ID" value="NZ_JAGGKS010000001.1"/>
</dbReference>
<dbReference type="Pfam" id="PF09684">
    <property type="entry name" value="Tail_P2_I"/>
    <property type="match status" value="1"/>
</dbReference>
<proteinExistence type="predicted"/>
<comment type="caution">
    <text evidence="1">The sequence shown here is derived from an EMBL/GenBank/DDBJ whole genome shotgun (WGS) entry which is preliminary data.</text>
</comment>
<dbReference type="NCBIfam" id="TIGR01634">
    <property type="entry name" value="tail_P2_I"/>
    <property type="match status" value="1"/>
</dbReference>
<reference evidence="1 2" key="1">
    <citation type="submission" date="2021-03" db="EMBL/GenBank/DDBJ databases">
        <title>Genomic Encyclopedia of Type Strains, Phase IV (KMG-IV): sequencing the most valuable type-strain genomes for metagenomic binning, comparative biology and taxonomic classification.</title>
        <authorList>
            <person name="Goeker M."/>
        </authorList>
    </citation>
    <scope>NUCLEOTIDE SEQUENCE [LARGE SCALE GENOMIC DNA]</scope>
    <source>
        <strain evidence="1 2">DSM 24004</strain>
    </source>
</reference>
<sequence length="185" mass="21163">MSRTIHDVNLLELLPENLRQDPDIIAASKAVDLGFLALANEADNVIIIPRVDDVSDELLDHLAYYFHVDFYDLALDTETKRSLVKDSVYMHQIKGTPLAVKTLITTLFGEGEVSEWFDYEDTPYRFRIITSNESVTTDRAAEFIRALDTVKNVRSTLDRVILLQSEKMNLYWGGIVQGGNYEIYR</sequence>
<dbReference type="EMBL" id="JAGGKS010000001">
    <property type="protein sequence ID" value="MBP1924584.1"/>
    <property type="molecule type" value="Genomic_DNA"/>
</dbReference>